<name>A0A1M6XLM6_9FLAO</name>
<reference evidence="3" key="1">
    <citation type="submission" date="2016-11" db="EMBL/GenBank/DDBJ databases">
        <authorList>
            <person name="Varghese N."/>
            <person name="Submissions S."/>
        </authorList>
    </citation>
    <scope>NUCLEOTIDE SEQUENCE [LARGE SCALE GENOMIC DNA]</scope>
    <source>
        <strain evidence="3">DSM 27989</strain>
    </source>
</reference>
<keyword evidence="1" id="KW-0732">Signal</keyword>
<evidence type="ECO:0000256" key="1">
    <source>
        <dbReference type="SAM" id="SignalP"/>
    </source>
</evidence>
<dbReference type="STRING" id="1434701.SAMN05443634_105296"/>
<proteinExistence type="predicted"/>
<feature type="signal peptide" evidence="1">
    <location>
        <begin position="1"/>
        <end position="24"/>
    </location>
</feature>
<dbReference type="EMBL" id="FRBH01000005">
    <property type="protein sequence ID" value="SHL06874.1"/>
    <property type="molecule type" value="Genomic_DNA"/>
</dbReference>
<dbReference type="Proteomes" id="UP000184120">
    <property type="component" value="Unassembled WGS sequence"/>
</dbReference>
<evidence type="ECO:0000313" key="2">
    <source>
        <dbReference type="EMBL" id="SHL06874.1"/>
    </source>
</evidence>
<evidence type="ECO:0000313" key="3">
    <source>
        <dbReference type="Proteomes" id="UP000184120"/>
    </source>
</evidence>
<gene>
    <name evidence="2" type="ORF">SAMN05443634_105296</name>
</gene>
<protein>
    <recommendedName>
        <fullName evidence="4">Lipoprotein</fullName>
    </recommendedName>
</protein>
<evidence type="ECO:0008006" key="4">
    <source>
        <dbReference type="Google" id="ProtNLM"/>
    </source>
</evidence>
<dbReference type="OrthoDB" id="1489643at2"/>
<feature type="chain" id="PRO_5012364588" description="Lipoprotein" evidence="1">
    <location>
        <begin position="25"/>
        <end position="390"/>
    </location>
</feature>
<accession>A0A1M6XLM6</accession>
<organism evidence="2 3">
    <name type="scientific">Chishuiella changwenlii</name>
    <dbReference type="NCBI Taxonomy" id="1434701"/>
    <lineage>
        <taxon>Bacteria</taxon>
        <taxon>Pseudomonadati</taxon>
        <taxon>Bacteroidota</taxon>
        <taxon>Flavobacteriia</taxon>
        <taxon>Flavobacteriales</taxon>
        <taxon>Weeksellaceae</taxon>
        <taxon>Chishuiella</taxon>
    </lineage>
</organism>
<sequence length="390" mass="45642">MKIKLLALSLIFILLTNCNTYKQANTALVSGDFQQAFEQSYQAYIKNPSEKNGLKYLPLISESYHKGQQQDELRLKEIETLSGTAKYKEAYLIINRLQERQKNVAGLQGRLVKGKDYYFKTKDYSNAYKSIQEKYAQFLYDEGLSFLDLGGKLNAQTAYYNFKNLETVYPNYRDARILMNSAKQKGMYKVLVQLRNNTEVVIPKRLEADLLNFDSYGMNSEWTNFYTGQANNSFDYIIELSFERIFVSPEQEKIETHTFEKDIVDGKEELRKDGKVVKDKDDKPIMVDRYVKVRGRFEEIRRVKEAAITARYYLVDNQKQQPLESMDLISQFVFSDSAGKFTGDKRVLERSYLDMLSHRLAFFPSNEQMIFDCGQDLKRKFKNQIIKMKI</sequence>
<dbReference type="AlphaFoldDB" id="A0A1M6XLM6"/>
<dbReference type="RefSeq" id="WP_072931426.1">
    <property type="nucleotide sequence ID" value="NZ_BMFL01000011.1"/>
</dbReference>